<keyword evidence="3" id="KW-1185">Reference proteome</keyword>
<dbReference type="Proteomes" id="UP000188533">
    <property type="component" value="Unassembled WGS sequence"/>
</dbReference>
<gene>
    <name evidence="2" type="ORF">LENED_004052</name>
</gene>
<accession>A0A1Q3E5V4</accession>
<reference evidence="2 3" key="2">
    <citation type="submission" date="2017-02" db="EMBL/GenBank/DDBJ databases">
        <title>A genome survey and senescence transcriptome analysis in Lentinula edodes.</title>
        <authorList>
            <person name="Sakamoto Y."/>
            <person name="Nakade K."/>
            <person name="Sato S."/>
            <person name="Yoshida Y."/>
            <person name="Miyazaki K."/>
            <person name="Natsume S."/>
            <person name="Konno N."/>
        </authorList>
    </citation>
    <scope>NUCLEOTIDE SEQUENCE [LARGE SCALE GENOMIC DNA]</scope>
    <source>
        <strain evidence="2 3">NBRC 111202</strain>
    </source>
</reference>
<sequence length="513" mass="59034">MCHNIVDGRFYTECRHFHAMATYKQDCLRENCVFSVRHTHPYCKSPNCIRMMAQPVQNPIRFSSMKCANCRARDGTCTLYLNQKSLGTDPCIFTTEYLYWSKCYVREAALPKMTNDRFAPAIPPDGHKSHLNTLKVRPEAWRRLENIYSLENFRLEEIIIAWIDMYLPSYSLGVNNRDEATGETLSIPCPGTDFDIMYIEERRPSDLSRLAPWIDNLALMTVQRIIHLIQPNTHIWSFSLAEEGDLDQAIFRYYLWSLPNHIMERMTEDARKSVQYSSVIVAFQPPWILSMQDIKEFAKCRSFPPFREPGNAFPTPLNSTHRIWAKLWDLCVRRNTPWFVLTSYNHWTFGMFSKGWTAAFISGVYEFNAYSPTITECLTFWIASAMRIATTLRFPKVPEPVHLPPIQIVARRRAEIPEPAISESNWDGKSVEANSSAGVFRAVSPGVSDIDEGPTVPVDRSRAYLESVQRWMNDMVDSNHVMEPVDEPEPQPAENAAQHPPFDGGEWLAPDGE</sequence>
<organism evidence="2 3">
    <name type="scientific">Lentinula edodes</name>
    <name type="common">Shiitake mushroom</name>
    <name type="synonym">Lentinus edodes</name>
    <dbReference type="NCBI Taxonomy" id="5353"/>
    <lineage>
        <taxon>Eukaryota</taxon>
        <taxon>Fungi</taxon>
        <taxon>Dikarya</taxon>
        <taxon>Basidiomycota</taxon>
        <taxon>Agaricomycotina</taxon>
        <taxon>Agaricomycetes</taxon>
        <taxon>Agaricomycetidae</taxon>
        <taxon>Agaricales</taxon>
        <taxon>Marasmiineae</taxon>
        <taxon>Omphalotaceae</taxon>
        <taxon>Lentinula</taxon>
    </lineage>
</organism>
<name>A0A1Q3E5V4_LENED</name>
<protein>
    <submittedName>
        <fullName evidence="2">Uncharacterized protein</fullName>
    </submittedName>
</protein>
<reference evidence="2 3" key="1">
    <citation type="submission" date="2016-08" db="EMBL/GenBank/DDBJ databases">
        <authorList>
            <consortium name="Lentinula edodes genome sequencing consortium"/>
            <person name="Sakamoto Y."/>
            <person name="Nakade K."/>
            <person name="Sato S."/>
            <person name="Yoshida Y."/>
            <person name="Miyazaki K."/>
            <person name="Natsume S."/>
            <person name="Konno N."/>
        </authorList>
    </citation>
    <scope>NUCLEOTIDE SEQUENCE [LARGE SCALE GENOMIC DNA]</scope>
    <source>
        <strain evidence="2 3">NBRC 111202</strain>
    </source>
</reference>
<dbReference type="AlphaFoldDB" id="A0A1Q3E5V4"/>
<evidence type="ECO:0000313" key="2">
    <source>
        <dbReference type="EMBL" id="GAW02399.1"/>
    </source>
</evidence>
<evidence type="ECO:0000256" key="1">
    <source>
        <dbReference type="SAM" id="MobiDB-lite"/>
    </source>
</evidence>
<proteinExistence type="predicted"/>
<dbReference type="EMBL" id="BDGU01000093">
    <property type="protein sequence ID" value="GAW02399.1"/>
    <property type="molecule type" value="Genomic_DNA"/>
</dbReference>
<evidence type="ECO:0000313" key="3">
    <source>
        <dbReference type="Proteomes" id="UP000188533"/>
    </source>
</evidence>
<comment type="caution">
    <text evidence="2">The sequence shown here is derived from an EMBL/GenBank/DDBJ whole genome shotgun (WGS) entry which is preliminary data.</text>
</comment>
<feature type="region of interest" description="Disordered" evidence="1">
    <location>
        <begin position="480"/>
        <end position="513"/>
    </location>
</feature>